<keyword evidence="3" id="KW-0999">Mitochondrion inner membrane</keyword>
<protein>
    <recommendedName>
        <fullName evidence="2 3">NADH dehydrogenase [ubiquinone] 1 alpha subcomplex subunit 12</fullName>
    </recommendedName>
</protein>
<dbReference type="GO" id="GO:0045271">
    <property type="term" value="C:respiratory chain complex I"/>
    <property type="evidence" value="ECO:0007669"/>
    <property type="project" value="InterPro"/>
</dbReference>
<dbReference type="Pfam" id="PF05071">
    <property type="entry name" value="NDUFA12"/>
    <property type="match status" value="1"/>
</dbReference>
<dbReference type="PANTHER" id="PTHR12910">
    <property type="entry name" value="NADH-UBIQUINONE OXIDOREDUCTASE SUBUNIT B17.2"/>
    <property type="match status" value="1"/>
</dbReference>
<proteinExistence type="inferred from homology"/>
<dbReference type="PANTHER" id="PTHR12910:SF2">
    <property type="entry name" value="NADH DEHYDROGENASE [UBIQUINONE] 1 ALPHA SUBCOMPLEX SUBUNIT 12"/>
    <property type="match status" value="1"/>
</dbReference>
<evidence type="ECO:0000256" key="3">
    <source>
        <dbReference type="RuleBase" id="RU363103"/>
    </source>
</evidence>
<accession>A0A452T7H8</accession>
<evidence type="ECO:0000256" key="2">
    <source>
        <dbReference type="ARBA" id="ARBA00040285"/>
    </source>
</evidence>
<evidence type="ECO:0000313" key="4">
    <source>
        <dbReference type="Ensembl" id="ENSUMAP00000004020"/>
    </source>
</evidence>
<comment type="similarity">
    <text evidence="1 3">Belongs to the complex I NDUFA12 subunit family.</text>
</comment>
<dbReference type="AlphaFoldDB" id="A0A452T7H8"/>
<dbReference type="InterPro" id="IPR007763">
    <property type="entry name" value="NDUFA12"/>
</dbReference>
<keyword evidence="3" id="KW-0813">Transport</keyword>
<dbReference type="GeneTree" id="ENSGT00390000005848"/>
<keyword evidence="3" id="KW-0472">Membrane</keyword>
<sequence length="118" mass="14111">MLIFVCFCFCFVKVVFISLNLYKCCFFHPGRHRWVIYTTEMNGKNTFWDVDGSMVPPEWHRWLHCMTDDPPTTKPPVARKFIWTNHKFNVSGTPEQYVPYSTTRKKIQEWVPPSTPYK</sequence>
<dbReference type="GO" id="GO:0005743">
    <property type="term" value="C:mitochondrial inner membrane"/>
    <property type="evidence" value="ECO:0007669"/>
    <property type="project" value="UniProtKB-SubCell"/>
</dbReference>
<organism evidence="4">
    <name type="scientific">Ursus maritimus</name>
    <name type="common">Polar bear</name>
    <name type="synonym">Thalarctos maritimus</name>
    <dbReference type="NCBI Taxonomy" id="29073"/>
    <lineage>
        <taxon>Eukaryota</taxon>
        <taxon>Metazoa</taxon>
        <taxon>Chordata</taxon>
        <taxon>Craniata</taxon>
        <taxon>Vertebrata</taxon>
        <taxon>Euteleostomi</taxon>
        <taxon>Mammalia</taxon>
        <taxon>Eutheria</taxon>
        <taxon>Laurasiatheria</taxon>
        <taxon>Carnivora</taxon>
        <taxon>Caniformia</taxon>
        <taxon>Ursidae</taxon>
        <taxon>Ursus</taxon>
    </lineage>
</organism>
<evidence type="ECO:0000256" key="1">
    <source>
        <dbReference type="ARBA" id="ARBA00007355"/>
    </source>
</evidence>
<comment type="function">
    <text evidence="3">Accessory subunit of the mitochondrial membrane respiratory chain NADH dehydrogenase (Complex I), that is believed not to be involved in catalysis. Complex I functions in the transfer of electrons from NADH to the respiratory chain. The immediate electron acceptor for the enzyme is believed to be ubiquinone.</text>
</comment>
<reference evidence="4" key="1">
    <citation type="submission" date="2019-03" db="UniProtKB">
        <authorList>
            <consortium name="Ensembl"/>
        </authorList>
    </citation>
    <scope>IDENTIFICATION</scope>
</reference>
<keyword evidence="3" id="KW-0496">Mitochondrion</keyword>
<comment type="subcellular location">
    <subcellularLocation>
        <location evidence="3">Mitochondrion inner membrane</location>
        <topology evidence="3">Peripheral membrane protein</topology>
        <orientation evidence="3">Matrix side</orientation>
    </subcellularLocation>
</comment>
<comment type="subunit">
    <text evidence="3">Complex I is composed of 45 different subunits.</text>
</comment>
<gene>
    <name evidence="4" type="primary">NDUFA12</name>
</gene>
<dbReference type="GO" id="GO:0006979">
    <property type="term" value="P:response to oxidative stress"/>
    <property type="evidence" value="ECO:0007669"/>
    <property type="project" value="TreeGrafter"/>
</dbReference>
<keyword evidence="3" id="KW-0679">Respiratory chain</keyword>
<keyword evidence="3" id="KW-0249">Electron transport</keyword>
<dbReference type="Ensembl" id="ENSUMAT00000004905.1">
    <property type="protein sequence ID" value="ENSUMAP00000004020.1"/>
    <property type="gene ID" value="ENSUMAG00000003277.1"/>
</dbReference>
<name>A0A452T7H8_URSMA</name>